<keyword evidence="2" id="KW-0012">Acyltransferase</keyword>
<dbReference type="CDD" id="cd04301">
    <property type="entry name" value="NAT_SF"/>
    <property type="match status" value="1"/>
</dbReference>
<dbReference type="VEuPathDB" id="TriTrypDB:TRSC58_04235"/>
<dbReference type="InterPro" id="IPR000182">
    <property type="entry name" value="GNAT_dom"/>
</dbReference>
<dbReference type="FunFam" id="3.40.630.30:FF:000065">
    <property type="entry name" value="N-terminal acetyltransferase complex ARD1 subunit homolog"/>
    <property type="match status" value="1"/>
</dbReference>
<keyword evidence="1 4" id="KW-0808">Transferase</keyword>
<dbReference type="EMBL" id="AUPL01004235">
    <property type="protein sequence ID" value="ESL08070.1"/>
    <property type="molecule type" value="Genomic_DNA"/>
</dbReference>
<dbReference type="InterPro" id="IPR016181">
    <property type="entry name" value="Acyl_CoA_acyltransferase"/>
</dbReference>
<dbReference type="GO" id="GO:0031416">
    <property type="term" value="C:NatB complex"/>
    <property type="evidence" value="ECO:0007669"/>
    <property type="project" value="TreeGrafter"/>
</dbReference>
<feature type="domain" description="N-acetyltransferase" evidence="3">
    <location>
        <begin position="2"/>
        <end position="161"/>
    </location>
</feature>
<accession>A0A061J1B4</accession>
<protein>
    <submittedName>
        <fullName evidence="4">N-acetyltransferase complex ARD1 subunit</fullName>
    </submittedName>
</protein>
<dbReference type="Proteomes" id="UP000031737">
    <property type="component" value="Unassembled WGS sequence"/>
</dbReference>
<dbReference type="GO" id="GO:0004596">
    <property type="term" value="F:protein-N-terminal amino-acid acetyltransferase activity"/>
    <property type="evidence" value="ECO:0007669"/>
    <property type="project" value="TreeGrafter"/>
</dbReference>
<evidence type="ECO:0000259" key="3">
    <source>
        <dbReference type="PROSITE" id="PS51186"/>
    </source>
</evidence>
<evidence type="ECO:0000313" key="4">
    <source>
        <dbReference type="EMBL" id="ESL08070.1"/>
    </source>
</evidence>
<proteinExistence type="predicted"/>
<dbReference type="PANTHER" id="PTHR45910">
    <property type="entry name" value="N-ALPHA-ACETYLTRANSFERASE 20"/>
    <property type="match status" value="1"/>
</dbReference>
<reference evidence="4 5" key="1">
    <citation type="submission" date="2013-07" db="EMBL/GenBank/DDBJ databases">
        <authorList>
            <person name="Stoco P.H."/>
            <person name="Wagner G."/>
            <person name="Gerber A."/>
            <person name="Zaha A."/>
            <person name="Thompson C."/>
            <person name="Bartholomeu D.C."/>
            <person name="Luckemeyer D.D."/>
            <person name="Bahia D."/>
            <person name="Loreto E."/>
            <person name="Prestes E.B."/>
            <person name="Lima F.M."/>
            <person name="Rodrigues-Luiz G."/>
            <person name="Vallejo G.A."/>
            <person name="Filho J.F."/>
            <person name="Monteiro K.M."/>
            <person name="Tyler K.M."/>
            <person name="de Almeida L.G."/>
            <person name="Ortiz M.F."/>
            <person name="Siervo M.A."/>
            <person name="de Moraes M.H."/>
            <person name="Cunha O.L."/>
            <person name="Mendonca-Neto R."/>
            <person name="Silva R."/>
            <person name="Teixeira S.M."/>
            <person name="Murta S.M."/>
            <person name="Sincero T.C."/>
            <person name="Mendes T.A."/>
            <person name="Urmenyi T.P."/>
            <person name="Silva V.G."/>
            <person name="da Rocha W.D."/>
            <person name="Andersson B."/>
            <person name="Romanha A.J."/>
            <person name="Steindel M."/>
            <person name="de Vasconcelos A.T."/>
            <person name="Grisard E.C."/>
        </authorList>
    </citation>
    <scope>NUCLEOTIDE SEQUENCE [LARGE SCALE GENOMIC DNA]</scope>
    <source>
        <strain evidence="4 5">SC58</strain>
    </source>
</reference>
<sequence>MTTYRDFKLTDIMGFNFVNLDQLTETYSTAFYGEYVTHWPEYQRICLHPTTGICMAYTLGKAEGKGEEFHGHVSAVTVAPTFRRLGLGEALMMELETTTSCLHNAYFVDLFVRQSNKVAREMYQKLGYIVYRRVLGYYRGDGPKGMFKEDEDALDMRKAMPRDRERGRSSVIPVARPIKPEELEWN</sequence>
<dbReference type="Gene3D" id="3.40.630.30">
    <property type="match status" value="1"/>
</dbReference>
<dbReference type="PROSITE" id="PS51186">
    <property type="entry name" value="GNAT"/>
    <property type="match status" value="1"/>
</dbReference>
<dbReference type="OrthoDB" id="10264728at2759"/>
<evidence type="ECO:0000313" key="5">
    <source>
        <dbReference type="Proteomes" id="UP000031737"/>
    </source>
</evidence>
<evidence type="ECO:0000256" key="1">
    <source>
        <dbReference type="ARBA" id="ARBA00022679"/>
    </source>
</evidence>
<dbReference type="AlphaFoldDB" id="A0A061J1B4"/>
<gene>
    <name evidence="4" type="ORF">TRSC58_04235</name>
</gene>
<organism evidence="4 5">
    <name type="scientific">Trypanosoma rangeli SC58</name>
    <dbReference type="NCBI Taxonomy" id="429131"/>
    <lineage>
        <taxon>Eukaryota</taxon>
        <taxon>Discoba</taxon>
        <taxon>Euglenozoa</taxon>
        <taxon>Kinetoplastea</taxon>
        <taxon>Metakinetoplastina</taxon>
        <taxon>Trypanosomatida</taxon>
        <taxon>Trypanosomatidae</taxon>
        <taxon>Trypanosoma</taxon>
        <taxon>Herpetosoma</taxon>
    </lineage>
</organism>
<dbReference type="Pfam" id="PF00583">
    <property type="entry name" value="Acetyltransf_1"/>
    <property type="match status" value="1"/>
</dbReference>
<dbReference type="PANTHER" id="PTHR45910:SF1">
    <property type="entry name" value="N-ALPHA-ACETYLTRANSFERASE 20"/>
    <property type="match status" value="1"/>
</dbReference>
<keyword evidence="5" id="KW-1185">Reference proteome</keyword>
<dbReference type="SUPFAM" id="SSF55729">
    <property type="entry name" value="Acyl-CoA N-acyltransferases (Nat)"/>
    <property type="match status" value="1"/>
</dbReference>
<dbReference type="InterPro" id="IPR051646">
    <property type="entry name" value="NatB_acetyltransferase_subunit"/>
</dbReference>
<comment type="caution">
    <text evidence="4">The sequence shown here is derived from an EMBL/GenBank/DDBJ whole genome shotgun (WGS) entry which is preliminary data.</text>
</comment>
<evidence type="ECO:0000256" key="2">
    <source>
        <dbReference type="ARBA" id="ARBA00023315"/>
    </source>
</evidence>
<name>A0A061J1B4_TRYRA</name>